<dbReference type="EC" id="2.7.13.3" evidence="2"/>
<dbReference type="SUPFAM" id="SSF47226">
    <property type="entry name" value="Histidine-containing phosphotransfer domain, HPT domain"/>
    <property type="match status" value="1"/>
</dbReference>
<evidence type="ECO:0000313" key="9">
    <source>
        <dbReference type="Proteomes" id="UP001331561"/>
    </source>
</evidence>
<dbReference type="PANTHER" id="PTHR43395">
    <property type="entry name" value="SENSOR HISTIDINE KINASE CHEA"/>
    <property type="match status" value="1"/>
</dbReference>
<feature type="domain" description="HPt" evidence="7">
    <location>
        <begin position="380"/>
        <end position="489"/>
    </location>
</feature>
<dbReference type="PANTHER" id="PTHR43395:SF10">
    <property type="entry name" value="CHEMOTAXIS PROTEIN CHEA"/>
    <property type="match status" value="1"/>
</dbReference>
<keyword evidence="5" id="KW-1133">Transmembrane helix</keyword>
<evidence type="ECO:0000256" key="4">
    <source>
        <dbReference type="PROSITE-ProRule" id="PRU00110"/>
    </source>
</evidence>
<dbReference type="SUPFAM" id="SSF55874">
    <property type="entry name" value="ATPase domain of HSP90 chaperone/DNA topoisomerase II/histidine kinase"/>
    <property type="match status" value="1"/>
</dbReference>
<dbReference type="PROSITE" id="PS50109">
    <property type="entry name" value="HIS_KIN"/>
    <property type="match status" value="1"/>
</dbReference>
<evidence type="ECO:0000313" key="8">
    <source>
        <dbReference type="EMBL" id="MEC5387449.1"/>
    </source>
</evidence>
<dbReference type="Pfam" id="PF01627">
    <property type="entry name" value="Hpt"/>
    <property type="match status" value="1"/>
</dbReference>
<dbReference type="EMBL" id="JAYXHS010000003">
    <property type="protein sequence ID" value="MEC5387449.1"/>
    <property type="molecule type" value="Genomic_DNA"/>
</dbReference>
<dbReference type="Proteomes" id="UP001331561">
    <property type="component" value="Unassembled WGS sequence"/>
</dbReference>
<dbReference type="SMART" id="SM00387">
    <property type="entry name" value="HATPase_c"/>
    <property type="match status" value="1"/>
</dbReference>
<dbReference type="GO" id="GO:0005524">
    <property type="term" value="F:ATP binding"/>
    <property type="evidence" value="ECO:0007669"/>
    <property type="project" value="UniProtKB-KW"/>
</dbReference>
<dbReference type="PROSITE" id="PS50894">
    <property type="entry name" value="HPT"/>
    <property type="match status" value="1"/>
</dbReference>
<accession>A0ABU6K778</accession>
<feature type="transmembrane region" description="Helical" evidence="5">
    <location>
        <begin position="192"/>
        <end position="213"/>
    </location>
</feature>
<evidence type="ECO:0000256" key="3">
    <source>
        <dbReference type="ARBA" id="ARBA00023012"/>
    </source>
</evidence>
<feature type="transmembrane region" description="Helical" evidence="5">
    <location>
        <begin position="12"/>
        <end position="32"/>
    </location>
</feature>
<keyword evidence="5" id="KW-0812">Transmembrane</keyword>
<feature type="modified residue" description="Phosphohistidine" evidence="4">
    <location>
        <position position="426"/>
    </location>
</feature>
<dbReference type="Pfam" id="PF02518">
    <property type="entry name" value="HATPase_c"/>
    <property type="match status" value="1"/>
</dbReference>
<evidence type="ECO:0000259" key="7">
    <source>
        <dbReference type="PROSITE" id="PS50894"/>
    </source>
</evidence>
<dbReference type="Gene3D" id="1.20.120.160">
    <property type="entry name" value="HPT domain"/>
    <property type="match status" value="1"/>
</dbReference>
<dbReference type="CDD" id="cd00088">
    <property type="entry name" value="HPT"/>
    <property type="match status" value="1"/>
</dbReference>
<reference evidence="8 9" key="1">
    <citation type="submission" date="2024-01" db="EMBL/GenBank/DDBJ databases">
        <title>Uliginosibacterium soil sp. nov.</title>
        <authorList>
            <person name="Lv Y."/>
        </authorList>
    </citation>
    <scope>NUCLEOTIDE SEQUENCE [LARGE SCALE GENOMIC DNA]</scope>
    <source>
        <strain evidence="8 9">H3</strain>
    </source>
</reference>
<protein>
    <recommendedName>
        <fullName evidence="2">histidine kinase</fullName>
        <ecNumber evidence="2">2.7.13.3</ecNumber>
    </recommendedName>
</protein>
<evidence type="ECO:0000256" key="5">
    <source>
        <dbReference type="SAM" id="Phobius"/>
    </source>
</evidence>
<name>A0ABU6K778_9RHOO</name>
<keyword evidence="8" id="KW-0067">ATP-binding</keyword>
<proteinExistence type="predicted"/>
<comment type="catalytic activity">
    <reaction evidence="1">
        <text>ATP + protein L-histidine = ADP + protein N-phospho-L-histidine.</text>
        <dbReference type="EC" id="2.7.13.3"/>
    </reaction>
</comment>
<keyword evidence="3" id="KW-0902">Two-component regulatory system</keyword>
<evidence type="ECO:0000259" key="6">
    <source>
        <dbReference type="PROSITE" id="PS50109"/>
    </source>
</evidence>
<gene>
    <name evidence="8" type="ORF">VVD49_17090</name>
</gene>
<dbReference type="InterPro" id="IPR003594">
    <property type="entry name" value="HATPase_dom"/>
</dbReference>
<dbReference type="InterPro" id="IPR051315">
    <property type="entry name" value="Bact_Chemotaxis_CheA"/>
</dbReference>
<dbReference type="SMART" id="SM00073">
    <property type="entry name" value="HPT"/>
    <property type="match status" value="1"/>
</dbReference>
<dbReference type="Gene3D" id="3.30.565.10">
    <property type="entry name" value="Histidine kinase-like ATPase, C-terminal domain"/>
    <property type="match status" value="1"/>
</dbReference>
<dbReference type="Gene3D" id="3.30.450.20">
    <property type="entry name" value="PAS domain"/>
    <property type="match status" value="1"/>
</dbReference>
<keyword evidence="8" id="KW-0547">Nucleotide-binding</keyword>
<organism evidence="8 9">
    <name type="scientific">Uliginosibacterium silvisoli</name>
    <dbReference type="NCBI Taxonomy" id="3114758"/>
    <lineage>
        <taxon>Bacteria</taxon>
        <taxon>Pseudomonadati</taxon>
        <taxon>Pseudomonadota</taxon>
        <taxon>Betaproteobacteria</taxon>
        <taxon>Rhodocyclales</taxon>
        <taxon>Zoogloeaceae</taxon>
        <taxon>Uliginosibacterium</taxon>
    </lineage>
</organism>
<keyword evidence="5" id="KW-0472">Membrane</keyword>
<evidence type="ECO:0000256" key="1">
    <source>
        <dbReference type="ARBA" id="ARBA00000085"/>
    </source>
</evidence>
<evidence type="ECO:0000256" key="2">
    <source>
        <dbReference type="ARBA" id="ARBA00012438"/>
    </source>
</evidence>
<sequence length="711" mass="78284">MKLGLGKYRKILVLIALFLVFDVGVLGMTFLISNQIAADAVSLNLAGEQRTLVQQMTKSALLLQEDATQGTIDSRGKSSFSELQELLGTAKRFNETLEAFHSDGKTLENGVKIQLRPEDDVQAAAFFKQLETLWTPVNTELQRLADQKSSKPDLGPVLQILVADNLNLLSISNLLTGRMEVISASRATNLRIIQIAGISLALINFVFILYSFLGQLRRSDRAVESAQKETENILRTTQDGLFLLDANFVIGTQTSQALGRVLGAQNLSGRNFLELIEPMVTHKTYDTTKEYIELLMRHDVKEKLVASLNPLDCLEISAPKPNGAIETRYLQFSFNRVTDQGKVTHLLVTANDITRRVRLERELKESERKVQDQMGMMVHLLQAEPTLLQEFLRNAVTGLDDINRELKSSSGEAWSKRIEHIFRVVHRIKGDANALQLEALAQSLHSFETVLDDLRSRGSISNEDLLPVTVRVKSLYAQIAAIQETLARIAQVRGVVSVEPANPANEPALAALPFVRQWRSFSQQVAERHGKSTELSYQGLDIATLGTQLSDAINTIVNQFVRNAVTHGIEKPAERKLRGKPEAGRISVYVSDQGDGNVELSFRDDGAGINPDNVRAAALRAGRLDAASAQAADNRKIVSLIFEPGVSTRETADEDAGRGVGLDAVKDLVTKMGGRVRIGTTAGEYCHFRVQLPKLAAPRIDLNDPASMEAA</sequence>
<dbReference type="PRINTS" id="PR00344">
    <property type="entry name" value="BCTRLSENSOR"/>
</dbReference>
<dbReference type="RefSeq" id="WP_327600418.1">
    <property type="nucleotide sequence ID" value="NZ_JAYXHS010000003.1"/>
</dbReference>
<keyword evidence="9" id="KW-1185">Reference proteome</keyword>
<dbReference type="InterPro" id="IPR004358">
    <property type="entry name" value="Sig_transdc_His_kin-like_C"/>
</dbReference>
<feature type="domain" description="Histidine kinase" evidence="6">
    <location>
        <begin position="557"/>
        <end position="696"/>
    </location>
</feature>
<keyword evidence="4" id="KW-0597">Phosphoprotein</keyword>
<dbReference type="InterPro" id="IPR005467">
    <property type="entry name" value="His_kinase_dom"/>
</dbReference>
<comment type="caution">
    <text evidence="8">The sequence shown here is derived from an EMBL/GenBank/DDBJ whole genome shotgun (WGS) entry which is preliminary data.</text>
</comment>
<dbReference type="InterPro" id="IPR036890">
    <property type="entry name" value="HATPase_C_sf"/>
</dbReference>
<dbReference type="InterPro" id="IPR008207">
    <property type="entry name" value="Sig_transdc_His_kin_Hpt_dom"/>
</dbReference>
<dbReference type="InterPro" id="IPR036641">
    <property type="entry name" value="HPT_dom_sf"/>
</dbReference>